<name>G4ZD50_PHYSP</name>
<dbReference type="KEGG" id="psoj:PHYSODRAFT_299912"/>
<organism evidence="1 2">
    <name type="scientific">Phytophthora sojae (strain P6497)</name>
    <name type="common">Soybean stem and root rot agent</name>
    <name type="synonym">Phytophthora megasperma f. sp. glycines</name>
    <dbReference type="NCBI Taxonomy" id="1094619"/>
    <lineage>
        <taxon>Eukaryota</taxon>
        <taxon>Sar</taxon>
        <taxon>Stramenopiles</taxon>
        <taxon>Oomycota</taxon>
        <taxon>Peronosporomycetes</taxon>
        <taxon>Peronosporales</taxon>
        <taxon>Peronosporaceae</taxon>
        <taxon>Phytophthora</taxon>
    </lineage>
</organism>
<dbReference type="Proteomes" id="UP000002640">
    <property type="component" value="Unassembled WGS sequence"/>
</dbReference>
<reference evidence="1 2" key="1">
    <citation type="journal article" date="2006" name="Science">
        <title>Phytophthora genome sequences uncover evolutionary origins and mechanisms of pathogenesis.</title>
        <authorList>
            <person name="Tyler B.M."/>
            <person name="Tripathy S."/>
            <person name="Zhang X."/>
            <person name="Dehal P."/>
            <person name="Jiang R.H."/>
            <person name="Aerts A."/>
            <person name="Arredondo F.D."/>
            <person name="Baxter L."/>
            <person name="Bensasson D."/>
            <person name="Beynon J.L."/>
            <person name="Chapman J."/>
            <person name="Damasceno C.M."/>
            <person name="Dorrance A.E."/>
            <person name="Dou D."/>
            <person name="Dickerman A.W."/>
            <person name="Dubchak I.L."/>
            <person name="Garbelotto M."/>
            <person name="Gijzen M."/>
            <person name="Gordon S.G."/>
            <person name="Govers F."/>
            <person name="Grunwald N.J."/>
            <person name="Huang W."/>
            <person name="Ivors K.L."/>
            <person name="Jones R.W."/>
            <person name="Kamoun S."/>
            <person name="Krampis K."/>
            <person name="Lamour K.H."/>
            <person name="Lee M.K."/>
            <person name="McDonald W.H."/>
            <person name="Medina M."/>
            <person name="Meijer H.J."/>
            <person name="Nordberg E.K."/>
            <person name="Maclean D.J."/>
            <person name="Ospina-Giraldo M.D."/>
            <person name="Morris P.F."/>
            <person name="Phuntumart V."/>
            <person name="Putnam N.H."/>
            <person name="Rash S."/>
            <person name="Rose J.K."/>
            <person name="Sakihama Y."/>
            <person name="Salamov A.A."/>
            <person name="Savidor A."/>
            <person name="Scheuring C.F."/>
            <person name="Smith B.M."/>
            <person name="Sobral B.W."/>
            <person name="Terry A."/>
            <person name="Torto-Alalibo T.A."/>
            <person name="Win J."/>
            <person name="Xu Z."/>
            <person name="Zhang H."/>
            <person name="Grigoriev I.V."/>
            <person name="Rokhsar D.S."/>
            <person name="Boore J.L."/>
        </authorList>
    </citation>
    <scope>NUCLEOTIDE SEQUENCE [LARGE SCALE GENOMIC DNA]</scope>
    <source>
        <strain evidence="1 2">P6497</strain>
    </source>
</reference>
<gene>
    <name evidence="1" type="ORF">PHYSODRAFT_299912</name>
</gene>
<evidence type="ECO:0000313" key="2">
    <source>
        <dbReference type="Proteomes" id="UP000002640"/>
    </source>
</evidence>
<keyword evidence="2" id="KW-1185">Reference proteome</keyword>
<sequence>MKVLMLLSARAVKLPASYAELLKYTQQKWVSGQKNQTQIQEQVDMAFLPVKTFVESVLQSSQLKIPKDEVLGALHLLHDTGDILWFDGVSDAQLLQERLFLDPMLVIDFIRQIVNHKIAANASLDGAVRHSVLQSLPYWKDVSTSTTHQLKLLLLHLHLAYPAGQASKISWNSDLVVPVYWKLAPGTTESKDFPTKEEQSAGLTERVRWEYSFEPAIHENLFEKLAVVTYSPSLWFERSYTRSSFIDRVANKCSALVDRDAGSEGRPCALSITVVARERTLAWKQFVWYCMNMENLLRTYPGLLVTRSTVNPRGRYYDVDQLLSDQDHVKQLIVGTNQEILPFDMRWYTDKSCELQPVTFTDIEKADLATQPKVTVVQGDISDRAIERICERFEASADRVLRAQIALITGMNTKAKVPSLWTLEYQGFDDEDTGVLAAAAKKVTTTVVVKFRSDLTGKCHHDGISISVAKEVFAGRFGECLKVRLM</sequence>
<dbReference type="RefSeq" id="XP_009525516.1">
    <property type="nucleotide sequence ID" value="XM_009527221.1"/>
</dbReference>
<protein>
    <submittedName>
        <fullName evidence="1">Uncharacterized protein</fullName>
    </submittedName>
</protein>
<evidence type="ECO:0000313" key="1">
    <source>
        <dbReference type="EMBL" id="EGZ16458.1"/>
    </source>
</evidence>
<accession>G4ZD50</accession>
<dbReference type="AlphaFoldDB" id="G4ZD50"/>
<dbReference type="InParanoid" id="G4ZD50"/>
<proteinExistence type="predicted"/>
<dbReference type="GeneID" id="20641801"/>
<dbReference type="EMBL" id="JH159154">
    <property type="protein sequence ID" value="EGZ16458.1"/>
    <property type="molecule type" value="Genomic_DNA"/>
</dbReference>